<dbReference type="InterPro" id="IPR027417">
    <property type="entry name" value="P-loop_NTPase"/>
</dbReference>
<proteinExistence type="predicted"/>
<reference evidence="2 3" key="1">
    <citation type="submission" date="2023-12" db="EMBL/GenBank/DDBJ databases">
        <title>Blastococcus brunescens sp. nov., an actonobacterium isolated from sandstone collected in sahara desert.</title>
        <authorList>
            <person name="Gtari M."/>
            <person name="Ghodhbane F."/>
        </authorList>
    </citation>
    <scope>NUCLEOTIDE SEQUENCE [LARGE SCALE GENOMIC DNA]</scope>
    <source>
        <strain evidence="2 3">BMG 8361</strain>
    </source>
</reference>
<evidence type="ECO:0000313" key="3">
    <source>
        <dbReference type="Proteomes" id="UP001324287"/>
    </source>
</evidence>
<feature type="region of interest" description="Disordered" evidence="1">
    <location>
        <begin position="185"/>
        <end position="206"/>
    </location>
</feature>
<dbReference type="Proteomes" id="UP001324287">
    <property type="component" value="Chromosome"/>
</dbReference>
<name>A0ABZ1AZH3_9ACTN</name>
<protein>
    <submittedName>
        <fullName evidence="2">Uncharacterized protein</fullName>
    </submittedName>
</protein>
<sequence length="332" mass="36609">MYVDKKLEGVKAVQTLSRLNRIHAGKEDTFVLDFRNTAEEMREQFAPFYESSWTEETDPNLLYNLQTRIENHHIIDPEEQQKAVTAFLLGNAATHATVSANVDPAVLRAGNLPEHELTDLRDALKAFVRAYAFLGQVMKFTDEELESLYLYGKLLLAKLKESPTESGAIDLGDTALAFVGHQAGIETSGSNTPDESSGELETYTGEGRGSTVEEALMIKLSELIQTFNATHGIDLSQAESLLIYVGVPSHLSDDEDVQQRAADNTEEQFSLTIKKDDIAGALFQNQESSNKLLKALLENETLPTPSRRSSASRRGRQHGASMPSARHRVAAS</sequence>
<dbReference type="Gene3D" id="3.40.50.300">
    <property type="entry name" value="P-loop containing nucleotide triphosphate hydrolases"/>
    <property type="match status" value="1"/>
</dbReference>
<organism evidence="2 3">
    <name type="scientific">Blastococcus brunescens</name>
    <dbReference type="NCBI Taxonomy" id="1564165"/>
    <lineage>
        <taxon>Bacteria</taxon>
        <taxon>Bacillati</taxon>
        <taxon>Actinomycetota</taxon>
        <taxon>Actinomycetes</taxon>
        <taxon>Geodermatophilales</taxon>
        <taxon>Geodermatophilaceae</taxon>
        <taxon>Blastococcus</taxon>
    </lineage>
</organism>
<gene>
    <name evidence="2" type="ORF">U6N30_19410</name>
</gene>
<keyword evidence="3" id="KW-1185">Reference proteome</keyword>
<accession>A0ABZ1AZH3</accession>
<evidence type="ECO:0000256" key="1">
    <source>
        <dbReference type="SAM" id="MobiDB-lite"/>
    </source>
</evidence>
<feature type="region of interest" description="Disordered" evidence="1">
    <location>
        <begin position="298"/>
        <end position="332"/>
    </location>
</feature>
<dbReference type="PANTHER" id="PTHR42927">
    <property type="entry name" value="HELICASE SUPERFAMILY 1 AND 2 DOMAIN-CONTAINING PROTEIN"/>
    <property type="match status" value="1"/>
</dbReference>
<dbReference type="EMBL" id="CP141261">
    <property type="protein sequence ID" value="WRL62200.1"/>
    <property type="molecule type" value="Genomic_DNA"/>
</dbReference>
<dbReference type="PANTHER" id="PTHR42927:SF1">
    <property type="entry name" value="HELICASE SUPERFAMILY 1 AND 2 DOMAIN-CONTAINING PROTEIN"/>
    <property type="match status" value="1"/>
</dbReference>
<feature type="compositionally biased region" description="Polar residues" evidence="1">
    <location>
        <begin position="185"/>
        <end position="195"/>
    </location>
</feature>
<evidence type="ECO:0000313" key="2">
    <source>
        <dbReference type="EMBL" id="WRL62200.1"/>
    </source>
</evidence>